<dbReference type="AlphaFoldDB" id="A0AAW7MIU3"/>
<dbReference type="RefSeq" id="WP_301233832.1">
    <property type="nucleotide sequence ID" value="NZ_QAIC01000029.1"/>
</dbReference>
<evidence type="ECO:0000259" key="1">
    <source>
        <dbReference type="Pfam" id="PF04965"/>
    </source>
</evidence>
<dbReference type="Proteomes" id="UP001172788">
    <property type="component" value="Unassembled WGS sequence"/>
</dbReference>
<name>A0AAW7MIU3_9BURK</name>
<dbReference type="SUPFAM" id="SSF160719">
    <property type="entry name" value="gpW/gp25-like"/>
    <property type="match status" value="1"/>
</dbReference>
<dbReference type="EMBL" id="QAIC01000029">
    <property type="protein sequence ID" value="MDN4572677.1"/>
    <property type="molecule type" value="Genomic_DNA"/>
</dbReference>
<comment type="caution">
    <text evidence="2">The sequence shown here is derived from an EMBL/GenBank/DDBJ whole genome shotgun (WGS) entry which is preliminary data.</text>
</comment>
<keyword evidence="4" id="KW-1185">Reference proteome</keyword>
<dbReference type="Proteomes" id="UP001172791">
    <property type="component" value="Unassembled WGS sequence"/>
</dbReference>
<sequence>MSYLGMNKSDGTGIEDLAHIKQSIADIINTPVGSRTMRRDYGSLTSVLLDSPLNEYTRMQLQAAAVMAITRWEPRISLTSLVFNVGTGDNAGALTVDFEADRVDGSRSSVPVSGSVLLRGASA</sequence>
<evidence type="ECO:0000313" key="2">
    <source>
        <dbReference type="EMBL" id="MDN4572677.1"/>
    </source>
</evidence>
<dbReference type="Gene3D" id="3.10.450.40">
    <property type="match status" value="1"/>
</dbReference>
<reference evidence="2" key="1">
    <citation type="submission" date="2018-04" db="EMBL/GenBank/DDBJ databases">
        <authorList>
            <person name="Jy Z."/>
        </authorList>
    </citation>
    <scope>NUCLEOTIDE SEQUENCE</scope>
    <source>
        <strain evidence="3">AS13</strain>
        <strain evidence="2">LA18</strain>
    </source>
</reference>
<dbReference type="InterPro" id="IPR007048">
    <property type="entry name" value="IraD/Gp25-like"/>
</dbReference>
<evidence type="ECO:0000313" key="5">
    <source>
        <dbReference type="Proteomes" id="UP001172791"/>
    </source>
</evidence>
<dbReference type="EMBL" id="QAID01000029">
    <property type="protein sequence ID" value="MDN4577092.1"/>
    <property type="molecule type" value="Genomic_DNA"/>
</dbReference>
<organism evidence="2 5">
    <name type="scientific">Pandoraea cepalis</name>
    <dbReference type="NCBI Taxonomy" id="2508294"/>
    <lineage>
        <taxon>Bacteria</taxon>
        <taxon>Pseudomonadati</taxon>
        <taxon>Pseudomonadota</taxon>
        <taxon>Betaproteobacteria</taxon>
        <taxon>Burkholderiales</taxon>
        <taxon>Burkholderiaceae</taxon>
        <taxon>Pandoraea</taxon>
    </lineage>
</organism>
<evidence type="ECO:0000313" key="4">
    <source>
        <dbReference type="Proteomes" id="UP001172788"/>
    </source>
</evidence>
<evidence type="ECO:0000313" key="3">
    <source>
        <dbReference type="EMBL" id="MDN4577092.1"/>
    </source>
</evidence>
<proteinExistence type="predicted"/>
<protein>
    <submittedName>
        <fullName evidence="2">Baseplate assembly protein</fullName>
    </submittedName>
</protein>
<gene>
    <name evidence="2" type="ORF">DBA34_05305</name>
    <name evidence="3" type="ORF">DBB29_03020</name>
</gene>
<accession>A0AAW7MIU3</accession>
<feature type="domain" description="IraD/Gp25-like" evidence="1">
    <location>
        <begin position="17"/>
        <end position="97"/>
    </location>
</feature>
<dbReference type="Pfam" id="PF04965">
    <property type="entry name" value="GPW_gp25"/>
    <property type="match status" value="1"/>
</dbReference>